<keyword evidence="6" id="KW-0479">Metal-binding</keyword>
<dbReference type="InterPro" id="IPR003442">
    <property type="entry name" value="T6A_TsaE"/>
</dbReference>
<keyword evidence="4" id="KW-0963">Cytoplasm</keyword>
<keyword evidence="7" id="KW-0547">Nucleotide-binding</keyword>
<evidence type="ECO:0000256" key="6">
    <source>
        <dbReference type="ARBA" id="ARBA00022723"/>
    </source>
</evidence>
<evidence type="ECO:0000256" key="10">
    <source>
        <dbReference type="ARBA" id="ARBA00032441"/>
    </source>
</evidence>
<comment type="subcellular location">
    <subcellularLocation>
        <location evidence="1">Cytoplasm</location>
    </subcellularLocation>
</comment>
<keyword evidence="11" id="KW-0808">Transferase</keyword>
<gene>
    <name evidence="11" type="ORF">A9Q84_02915</name>
</gene>
<sequence length="149" mass="17055">MKEVRVWENVHESDLVKVVSELKDSLQTPCVVLLSGPVGAGKTTLTKKFIGGEDEVCSPTYSIINESNDCAHGDFYRLESSEEVVHLELSLYLEDKNYFLIEWGKPFLKEIQRNIEEDWQVFELLFEINPNQSNDSSVSTRKLTLTEIL</sequence>
<dbReference type="EMBL" id="MAAO01000002">
    <property type="protein sequence ID" value="OUS00149.1"/>
    <property type="molecule type" value="Genomic_DNA"/>
</dbReference>
<reference evidence="12" key="1">
    <citation type="journal article" date="2017" name="Proc. Natl. Acad. Sci. U.S.A.">
        <title>Simulation of Deepwater Horizon oil plume reveals substrate specialization within a complex community of hydrocarbon-degraders.</title>
        <authorList>
            <person name="Hu P."/>
            <person name="Dubinsky E.A."/>
            <person name="Probst A.J."/>
            <person name="Wang J."/>
            <person name="Sieber C.M.K."/>
            <person name="Tom L.M."/>
            <person name="Gardinali P."/>
            <person name="Banfield J.F."/>
            <person name="Atlas R.M."/>
            <person name="Andersen G.L."/>
        </authorList>
    </citation>
    <scope>NUCLEOTIDE SEQUENCE [LARGE SCALE GENOMIC DNA]</scope>
</reference>
<evidence type="ECO:0000256" key="7">
    <source>
        <dbReference type="ARBA" id="ARBA00022741"/>
    </source>
</evidence>
<protein>
    <recommendedName>
        <fullName evidence="3">tRNA threonylcarbamoyladenosine biosynthesis protein TsaE</fullName>
    </recommendedName>
    <alternativeName>
        <fullName evidence="10">t(6)A37 threonylcarbamoyladenosine biosynthesis protein TsaE</fullName>
    </alternativeName>
</protein>
<evidence type="ECO:0000313" key="12">
    <source>
        <dbReference type="Proteomes" id="UP000196531"/>
    </source>
</evidence>
<dbReference type="GO" id="GO:0046872">
    <property type="term" value="F:metal ion binding"/>
    <property type="evidence" value="ECO:0007669"/>
    <property type="project" value="UniProtKB-KW"/>
</dbReference>
<dbReference type="GO" id="GO:0002949">
    <property type="term" value="P:tRNA threonylcarbamoyladenosine modification"/>
    <property type="evidence" value="ECO:0007669"/>
    <property type="project" value="InterPro"/>
</dbReference>
<dbReference type="PANTHER" id="PTHR33540:SF2">
    <property type="entry name" value="TRNA THREONYLCARBAMOYLADENOSINE BIOSYNTHESIS PROTEIN TSAE"/>
    <property type="match status" value="1"/>
</dbReference>
<keyword evidence="9" id="KW-0460">Magnesium</keyword>
<evidence type="ECO:0000313" key="11">
    <source>
        <dbReference type="EMBL" id="OUS00149.1"/>
    </source>
</evidence>
<evidence type="ECO:0000256" key="3">
    <source>
        <dbReference type="ARBA" id="ARBA00019010"/>
    </source>
</evidence>
<proteinExistence type="inferred from homology"/>
<comment type="similarity">
    <text evidence="2">Belongs to the TsaE family.</text>
</comment>
<dbReference type="AlphaFoldDB" id="A0A1Y5FD86"/>
<evidence type="ECO:0000256" key="1">
    <source>
        <dbReference type="ARBA" id="ARBA00004496"/>
    </source>
</evidence>
<dbReference type="Gene3D" id="3.40.50.300">
    <property type="entry name" value="P-loop containing nucleotide triphosphate hydrolases"/>
    <property type="match status" value="1"/>
</dbReference>
<accession>A0A1Y5FD86</accession>
<evidence type="ECO:0000256" key="5">
    <source>
        <dbReference type="ARBA" id="ARBA00022694"/>
    </source>
</evidence>
<comment type="caution">
    <text evidence="11">The sequence shown here is derived from an EMBL/GenBank/DDBJ whole genome shotgun (WGS) entry which is preliminary data.</text>
</comment>
<dbReference type="Pfam" id="PF02367">
    <property type="entry name" value="TsaE"/>
    <property type="match status" value="1"/>
</dbReference>
<organism evidence="11 12">
    <name type="scientific">Halobacteriovorax marinus</name>
    <dbReference type="NCBI Taxonomy" id="97084"/>
    <lineage>
        <taxon>Bacteria</taxon>
        <taxon>Pseudomonadati</taxon>
        <taxon>Bdellovibrionota</taxon>
        <taxon>Bacteriovoracia</taxon>
        <taxon>Bacteriovoracales</taxon>
        <taxon>Halobacteriovoraceae</taxon>
        <taxon>Halobacteriovorax</taxon>
    </lineage>
</organism>
<dbReference type="PANTHER" id="PTHR33540">
    <property type="entry name" value="TRNA THREONYLCARBAMOYLADENOSINE BIOSYNTHESIS PROTEIN TSAE"/>
    <property type="match status" value="1"/>
</dbReference>
<dbReference type="NCBIfam" id="TIGR00150">
    <property type="entry name" value="T6A_YjeE"/>
    <property type="match status" value="1"/>
</dbReference>
<name>A0A1Y5FD86_9BACT</name>
<evidence type="ECO:0000256" key="9">
    <source>
        <dbReference type="ARBA" id="ARBA00022842"/>
    </source>
</evidence>
<dbReference type="GO" id="GO:0016740">
    <property type="term" value="F:transferase activity"/>
    <property type="evidence" value="ECO:0007669"/>
    <property type="project" value="UniProtKB-KW"/>
</dbReference>
<evidence type="ECO:0000256" key="8">
    <source>
        <dbReference type="ARBA" id="ARBA00022840"/>
    </source>
</evidence>
<evidence type="ECO:0000256" key="2">
    <source>
        <dbReference type="ARBA" id="ARBA00007599"/>
    </source>
</evidence>
<dbReference type="SUPFAM" id="SSF52540">
    <property type="entry name" value="P-loop containing nucleoside triphosphate hydrolases"/>
    <property type="match status" value="1"/>
</dbReference>
<dbReference type="GO" id="GO:0005524">
    <property type="term" value="F:ATP binding"/>
    <property type="evidence" value="ECO:0007669"/>
    <property type="project" value="UniProtKB-KW"/>
</dbReference>
<evidence type="ECO:0000256" key="4">
    <source>
        <dbReference type="ARBA" id="ARBA00022490"/>
    </source>
</evidence>
<dbReference type="Proteomes" id="UP000196531">
    <property type="component" value="Unassembled WGS sequence"/>
</dbReference>
<dbReference type="GO" id="GO:0005737">
    <property type="term" value="C:cytoplasm"/>
    <property type="evidence" value="ECO:0007669"/>
    <property type="project" value="UniProtKB-SubCell"/>
</dbReference>
<dbReference type="InterPro" id="IPR027417">
    <property type="entry name" value="P-loop_NTPase"/>
</dbReference>
<keyword evidence="5" id="KW-0819">tRNA processing</keyword>
<keyword evidence="8" id="KW-0067">ATP-binding</keyword>